<protein>
    <submittedName>
        <fullName evidence="7">tRNA-dihydrouridine synthase B</fullName>
        <ecNumber evidence="7">1.3.1.-</ecNumber>
    </submittedName>
</protein>
<accession>A0AAE4SDR1</accession>
<comment type="cofactor">
    <cofactor evidence="1">
        <name>FMN</name>
        <dbReference type="ChEBI" id="CHEBI:58210"/>
    </cofactor>
</comment>
<dbReference type="GO" id="GO:0017150">
    <property type="term" value="F:tRNA dihydrouridine synthase activity"/>
    <property type="evidence" value="ECO:0007669"/>
    <property type="project" value="InterPro"/>
</dbReference>
<dbReference type="GO" id="GO:0050660">
    <property type="term" value="F:flavin adenine dinucleotide binding"/>
    <property type="evidence" value="ECO:0007669"/>
    <property type="project" value="InterPro"/>
</dbReference>
<dbReference type="InterPro" id="IPR001269">
    <property type="entry name" value="DUS_fam"/>
</dbReference>
<dbReference type="InterPro" id="IPR035587">
    <property type="entry name" value="DUS-like_FMN-bd"/>
</dbReference>
<keyword evidence="5 7" id="KW-0560">Oxidoreductase</keyword>
<proteinExistence type="predicted"/>
<keyword evidence="4" id="KW-0819">tRNA processing</keyword>
<keyword evidence="2" id="KW-0285">Flavoprotein</keyword>
<keyword evidence="3" id="KW-0288">FMN</keyword>
<keyword evidence="8" id="KW-1185">Reference proteome</keyword>
<evidence type="ECO:0000259" key="6">
    <source>
        <dbReference type="Pfam" id="PF01207"/>
    </source>
</evidence>
<evidence type="ECO:0000256" key="4">
    <source>
        <dbReference type="ARBA" id="ARBA00022694"/>
    </source>
</evidence>
<gene>
    <name evidence="7" type="primary">dusB</name>
    <name evidence="7" type="ORF">MsAg5_17530</name>
</gene>
<feature type="domain" description="DUS-like FMN-binding" evidence="6">
    <location>
        <begin position="15"/>
        <end position="318"/>
    </location>
</feature>
<evidence type="ECO:0000256" key="3">
    <source>
        <dbReference type="ARBA" id="ARBA00022643"/>
    </source>
</evidence>
<evidence type="ECO:0000256" key="1">
    <source>
        <dbReference type="ARBA" id="ARBA00001917"/>
    </source>
</evidence>
<evidence type="ECO:0000256" key="2">
    <source>
        <dbReference type="ARBA" id="ARBA00022630"/>
    </source>
</evidence>
<evidence type="ECO:0000313" key="8">
    <source>
        <dbReference type="Proteomes" id="UP001271789"/>
    </source>
</evidence>
<dbReference type="CDD" id="cd02801">
    <property type="entry name" value="DUS_like_FMN"/>
    <property type="match status" value="1"/>
</dbReference>
<name>A0AAE4SDR1_9EURY</name>
<dbReference type="AlphaFoldDB" id="A0AAE4SDR1"/>
<sequence>MTKRMILDFSKRPLLLAPMADVTNPAFRMLCHEKGADFTFTEMINAAGFLNGDSFAMDRGISYDQKPYGIQIVGPSADSICEAAVGLEEKLRPAVIDINMGCPSPKILKDKCGAYLLNDTSVPPAIIAKLSENLKTPVTAKIRLYRETERTVALAKSLEDAGAAWISVHARTAAQGYSGKANWNAVEQIKENVSIPVILNGDIFTPQDLKQAIETGCDGFMIGRGAIGNPGIFEHMKKALSSDFEESETKDEAAFQEEFRQRILDFKRYCFLLETYNLYAHVNIKSHAQWFTKGLQHSKDMRLEIASLQKETRLRHLNDEEIAESRRVLAGQIVDVLEKYFEKIGK</sequence>
<dbReference type="Pfam" id="PF01207">
    <property type="entry name" value="Dus"/>
    <property type="match status" value="1"/>
</dbReference>
<dbReference type="PIRSF" id="PIRSF006621">
    <property type="entry name" value="Dus"/>
    <property type="match status" value="1"/>
</dbReference>
<dbReference type="EMBL" id="JAWDKD010000026">
    <property type="protein sequence ID" value="MDV0447836.1"/>
    <property type="molecule type" value="Genomic_DNA"/>
</dbReference>
<dbReference type="SUPFAM" id="SSF51395">
    <property type="entry name" value="FMN-linked oxidoreductases"/>
    <property type="match status" value="1"/>
</dbReference>
<reference evidence="7" key="1">
    <citation type="submission" date="2023-06" db="EMBL/GenBank/DDBJ databases">
        <title>Genome sequence of Methanosarcinaceae archaeon Ag5.</title>
        <authorList>
            <person name="Protasov E."/>
            <person name="Platt K."/>
            <person name="Poehlein A."/>
            <person name="Daniel R."/>
            <person name="Brune A."/>
        </authorList>
    </citation>
    <scope>NUCLEOTIDE SEQUENCE</scope>
    <source>
        <strain evidence="7">Ag5</strain>
    </source>
</reference>
<evidence type="ECO:0000256" key="5">
    <source>
        <dbReference type="ARBA" id="ARBA00023002"/>
    </source>
</evidence>
<evidence type="ECO:0000313" key="7">
    <source>
        <dbReference type="EMBL" id="MDV0447836.1"/>
    </source>
</evidence>
<dbReference type="EC" id="1.3.1.-" evidence="7"/>
<organism evidence="7 8">
    <name type="scientific">Methanolapillus africanus</name>
    <dbReference type="NCBI Taxonomy" id="3028297"/>
    <lineage>
        <taxon>Archaea</taxon>
        <taxon>Methanobacteriati</taxon>
        <taxon>Methanobacteriota</taxon>
        <taxon>Stenosarchaea group</taxon>
        <taxon>Methanomicrobia</taxon>
        <taxon>Methanosarcinales</taxon>
        <taxon>Methanosarcinaceae</taxon>
        <taxon>Methanolapillus</taxon>
    </lineage>
</organism>
<dbReference type="Gene3D" id="3.20.20.70">
    <property type="entry name" value="Aldolase class I"/>
    <property type="match status" value="1"/>
</dbReference>
<dbReference type="Proteomes" id="UP001271789">
    <property type="component" value="Unassembled WGS sequence"/>
</dbReference>
<dbReference type="InterPro" id="IPR013785">
    <property type="entry name" value="Aldolase_TIM"/>
</dbReference>
<dbReference type="PANTHER" id="PTHR11082:SF25">
    <property type="entry name" value="DUS-LIKE FMN-BINDING DOMAIN-CONTAINING PROTEIN"/>
    <property type="match status" value="1"/>
</dbReference>
<dbReference type="InterPro" id="IPR018517">
    <property type="entry name" value="tRNA_hU_synthase_CS"/>
</dbReference>
<comment type="caution">
    <text evidence="7">The sequence shown here is derived from an EMBL/GenBank/DDBJ whole genome shotgun (WGS) entry which is preliminary data.</text>
</comment>
<dbReference type="PROSITE" id="PS01136">
    <property type="entry name" value="UPF0034"/>
    <property type="match status" value="1"/>
</dbReference>
<dbReference type="PANTHER" id="PTHR11082">
    <property type="entry name" value="TRNA-DIHYDROURIDINE SYNTHASE"/>
    <property type="match status" value="1"/>
</dbReference>